<accession>A0ABM3LIR9</accession>
<dbReference type="InterPro" id="IPR036259">
    <property type="entry name" value="MFS_trans_sf"/>
</dbReference>
<dbReference type="GeneID" id="112044217"/>
<dbReference type="PANTHER" id="PTHR11360:SF309">
    <property type="entry name" value="MONOCARBOXYLATE TRANSPORTER 7-LIKE PROTEIN"/>
    <property type="match status" value="1"/>
</dbReference>
<dbReference type="Gene3D" id="1.20.1250.20">
    <property type="entry name" value="MFS general substrate transporter like domains"/>
    <property type="match status" value="1"/>
</dbReference>
<keyword evidence="1" id="KW-0812">Transmembrane</keyword>
<dbReference type="Pfam" id="PF07690">
    <property type="entry name" value="MFS_1"/>
    <property type="match status" value="1"/>
</dbReference>
<feature type="transmembrane region" description="Helical" evidence="1">
    <location>
        <begin position="159"/>
        <end position="182"/>
    </location>
</feature>
<keyword evidence="2" id="KW-1185">Reference proteome</keyword>
<dbReference type="PANTHER" id="PTHR11360">
    <property type="entry name" value="MONOCARBOXYLATE TRANSPORTER"/>
    <property type="match status" value="1"/>
</dbReference>
<dbReference type="InterPro" id="IPR050327">
    <property type="entry name" value="Proton-linked_MCT"/>
</dbReference>
<sequence length="261" mass="29445">MECKLKMVLKYYIVKLLQISITAFVPCFGVIYKELFIQLKMDSTNITLFNGITCFGIAISGFITSALLNYFSFRQLGLIGASIFNVGMFGTVFTQSKLHFFFFQGLLQSIGHGIVINITFTVTNNYFVKKRLFAVSLTQTISAAFGLVTPRLVKWAIEVYGFRGCVMLITGVSMHNMFAMMLMQPVEWHMKKVEILDDNEKETKSLLEEDKKITTNKENLTASMNSYNKSEHAAIEAIEESAEVPAESNILKQVKSFPLLS</sequence>
<name>A0ABM3LIR9_BICAN</name>
<reference evidence="3" key="2">
    <citation type="submission" date="2025-08" db="UniProtKB">
        <authorList>
            <consortium name="RefSeq"/>
        </authorList>
    </citation>
    <scope>IDENTIFICATION</scope>
</reference>
<organism evidence="2 3">
    <name type="scientific">Bicyclus anynana</name>
    <name type="common">Squinting bush brown butterfly</name>
    <dbReference type="NCBI Taxonomy" id="110368"/>
    <lineage>
        <taxon>Eukaryota</taxon>
        <taxon>Metazoa</taxon>
        <taxon>Ecdysozoa</taxon>
        <taxon>Arthropoda</taxon>
        <taxon>Hexapoda</taxon>
        <taxon>Insecta</taxon>
        <taxon>Pterygota</taxon>
        <taxon>Neoptera</taxon>
        <taxon>Endopterygota</taxon>
        <taxon>Lepidoptera</taxon>
        <taxon>Glossata</taxon>
        <taxon>Ditrysia</taxon>
        <taxon>Papilionoidea</taxon>
        <taxon>Nymphalidae</taxon>
        <taxon>Satyrinae</taxon>
        <taxon>Satyrini</taxon>
        <taxon>Mycalesina</taxon>
        <taxon>Bicyclus</taxon>
    </lineage>
</organism>
<dbReference type="SUPFAM" id="SSF103473">
    <property type="entry name" value="MFS general substrate transporter"/>
    <property type="match status" value="1"/>
</dbReference>
<evidence type="ECO:0000256" key="1">
    <source>
        <dbReference type="SAM" id="Phobius"/>
    </source>
</evidence>
<keyword evidence="1" id="KW-0472">Membrane</keyword>
<evidence type="ECO:0000313" key="2">
    <source>
        <dbReference type="Proteomes" id="UP001652582"/>
    </source>
</evidence>
<dbReference type="Proteomes" id="UP001652582">
    <property type="component" value="Chromosome 1"/>
</dbReference>
<feature type="transmembrane region" description="Helical" evidence="1">
    <location>
        <begin position="12"/>
        <end position="32"/>
    </location>
</feature>
<proteinExistence type="predicted"/>
<evidence type="ECO:0000313" key="3">
    <source>
        <dbReference type="RefSeq" id="XP_052738962.1"/>
    </source>
</evidence>
<protein>
    <submittedName>
        <fullName evidence="3">Monocarboxylate transporter 2-like</fullName>
    </submittedName>
</protein>
<feature type="transmembrane region" description="Helical" evidence="1">
    <location>
        <begin position="47"/>
        <end position="69"/>
    </location>
</feature>
<keyword evidence="1" id="KW-1133">Transmembrane helix</keyword>
<gene>
    <name evidence="3" type="primary">LOC112044217</name>
</gene>
<dbReference type="RefSeq" id="XP_052738962.1">
    <property type="nucleotide sequence ID" value="XM_052883002.1"/>
</dbReference>
<dbReference type="InterPro" id="IPR011701">
    <property type="entry name" value="MFS"/>
</dbReference>
<feature type="transmembrane region" description="Helical" evidence="1">
    <location>
        <begin position="76"/>
        <end position="94"/>
    </location>
</feature>
<feature type="transmembrane region" description="Helical" evidence="1">
    <location>
        <begin position="100"/>
        <end position="120"/>
    </location>
</feature>
<reference evidence="2" key="1">
    <citation type="submission" date="2025-05" db="UniProtKB">
        <authorList>
            <consortium name="RefSeq"/>
        </authorList>
    </citation>
    <scope>NUCLEOTIDE SEQUENCE [LARGE SCALE GENOMIC DNA]</scope>
</reference>